<dbReference type="InterPro" id="IPR051815">
    <property type="entry name" value="Molybdate_resp_trans_reg"/>
</dbReference>
<sequence length="127" mass="14159">MKIDSRFWITKDSKNYLGAGRIELLERIKASGSIAKAAKQMKMSYKAAWDSIDIANKLSAPNPLVISNAGGGKDSGTQITQEGQKAIDTFKNLQILKNEFFSYLDDAKDFDELNERIQKLAQSLKTL</sequence>
<evidence type="ECO:0000313" key="1">
    <source>
        <dbReference type="EMBL" id="RDU66174.1"/>
    </source>
</evidence>
<name>A0A3D8INH7_9HELI</name>
<comment type="caution">
    <text evidence="1">The sequence shown here is derived from an EMBL/GenBank/DDBJ whole genome shotgun (WGS) entry which is preliminary data.</text>
</comment>
<keyword evidence="2" id="KW-1185">Reference proteome</keyword>
<organism evidence="1 2">
    <name type="scientific">Helicobacter equorum</name>
    <dbReference type="NCBI Taxonomy" id="361872"/>
    <lineage>
        <taxon>Bacteria</taxon>
        <taxon>Pseudomonadati</taxon>
        <taxon>Campylobacterota</taxon>
        <taxon>Epsilonproteobacteria</taxon>
        <taxon>Campylobacterales</taxon>
        <taxon>Helicobacteraceae</taxon>
        <taxon>Helicobacter</taxon>
    </lineage>
</organism>
<protein>
    <submittedName>
        <fullName evidence="1">Molybdenum-pterin-binding protein</fullName>
    </submittedName>
</protein>
<accession>A0A3D8INH7</accession>
<dbReference type="EMBL" id="NXLT01000008">
    <property type="protein sequence ID" value="RDU66174.1"/>
    <property type="molecule type" value="Genomic_DNA"/>
</dbReference>
<dbReference type="Proteomes" id="UP000256514">
    <property type="component" value="Unassembled WGS sequence"/>
</dbReference>
<dbReference type="OrthoDB" id="9800709at2"/>
<dbReference type="InterPro" id="IPR036388">
    <property type="entry name" value="WH-like_DNA-bd_sf"/>
</dbReference>
<proteinExistence type="predicted"/>
<dbReference type="SUPFAM" id="SSF46785">
    <property type="entry name" value="Winged helix' DNA-binding domain"/>
    <property type="match status" value="1"/>
</dbReference>
<dbReference type="PANTHER" id="PTHR30432">
    <property type="entry name" value="TRANSCRIPTIONAL REGULATOR MODE"/>
    <property type="match status" value="1"/>
</dbReference>
<dbReference type="Gene3D" id="1.10.10.10">
    <property type="entry name" value="Winged helix-like DNA-binding domain superfamily/Winged helix DNA-binding domain"/>
    <property type="match status" value="1"/>
</dbReference>
<dbReference type="AlphaFoldDB" id="A0A3D8INH7"/>
<evidence type="ECO:0000313" key="2">
    <source>
        <dbReference type="Proteomes" id="UP000256514"/>
    </source>
</evidence>
<gene>
    <name evidence="1" type="ORF">CQA54_07850</name>
</gene>
<dbReference type="RefSeq" id="WP_115571542.1">
    <property type="nucleotide sequence ID" value="NZ_NXLT01000008.1"/>
</dbReference>
<reference evidence="1 2" key="1">
    <citation type="submission" date="2018-04" db="EMBL/GenBank/DDBJ databases">
        <title>Novel Campyloabacter and Helicobacter Species and Strains.</title>
        <authorList>
            <person name="Mannion A.J."/>
            <person name="Shen Z."/>
            <person name="Fox J.G."/>
        </authorList>
    </citation>
    <scope>NUCLEOTIDE SEQUENCE [LARGE SCALE GENOMIC DNA]</scope>
    <source>
        <strain evidence="1 2">MIT 12-6600</strain>
    </source>
</reference>
<dbReference type="PANTHER" id="PTHR30432:SF1">
    <property type="entry name" value="DNA-BINDING TRANSCRIPTIONAL DUAL REGULATOR MODE"/>
    <property type="match status" value="1"/>
</dbReference>
<dbReference type="InterPro" id="IPR036390">
    <property type="entry name" value="WH_DNA-bd_sf"/>
</dbReference>